<comment type="caution">
    <text evidence="2">The sequence shown here is derived from an EMBL/GenBank/DDBJ whole genome shotgun (WGS) entry which is preliminary data.</text>
</comment>
<dbReference type="InterPro" id="IPR000182">
    <property type="entry name" value="GNAT_dom"/>
</dbReference>
<dbReference type="CDD" id="cd04301">
    <property type="entry name" value="NAT_SF"/>
    <property type="match status" value="1"/>
</dbReference>
<dbReference type="Pfam" id="PF13508">
    <property type="entry name" value="Acetyltransf_7"/>
    <property type="match status" value="1"/>
</dbReference>
<organism evidence="2 3">
    <name type="scientific">Corallincola platygyrae</name>
    <dbReference type="NCBI Taxonomy" id="1193278"/>
    <lineage>
        <taxon>Bacteria</taxon>
        <taxon>Pseudomonadati</taxon>
        <taxon>Pseudomonadota</taxon>
        <taxon>Gammaproteobacteria</taxon>
        <taxon>Alteromonadales</taxon>
        <taxon>Psychromonadaceae</taxon>
        <taxon>Corallincola</taxon>
    </lineage>
</organism>
<dbReference type="SUPFAM" id="SSF55729">
    <property type="entry name" value="Acyl-CoA N-acyltransferases (Nat)"/>
    <property type="match status" value="1"/>
</dbReference>
<gene>
    <name evidence="2" type="ORF">ACFSJ3_18140</name>
</gene>
<reference evidence="3" key="1">
    <citation type="journal article" date="2019" name="Int. J. Syst. Evol. Microbiol.">
        <title>The Global Catalogue of Microorganisms (GCM) 10K type strain sequencing project: providing services to taxonomists for standard genome sequencing and annotation.</title>
        <authorList>
            <consortium name="The Broad Institute Genomics Platform"/>
            <consortium name="The Broad Institute Genome Sequencing Center for Infectious Disease"/>
            <person name="Wu L."/>
            <person name="Ma J."/>
        </authorList>
    </citation>
    <scope>NUCLEOTIDE SEQUENCE [LARGE SCALE GENOMIC DNA]</scope>
    <source>
        <strain evidence="3">CGMCC 1.10992</strain>
    </source>
</reference>
<accession>A0ABW4XQU5</accession>
<evidence type="ECO:0000313" key="3">
    <source>
        <dbReference type="Proteomes" id="UP001597380"/>
    </source>
</evidence>
<feature type="domain" description="N-acetyltransferase" evidence="1">
    <location>
        <begin position="8"/>
        <end position="155"/>
    </location>
</feature>
<dbReference type="RefSeq" id="WP_345340051.1">
    <property type="nucleotide sequence ID" value="NZ_BAABLI010000013.1"/>
</dbReference>
<dbReference type="InterPro" id="IPR016181">
    <property type="entry name" value="Acyl_CoA_acyltransferase"/>
</dbReference>
<proteinExistence type="predicted"/>
<dbReference type="Gene3D" id="3.40.630.30">
    <property type="match status" value="1"/>
</dbReference>
<protein>
    <submittedName>
        <fullName evidence="2">GNAT family N-acetyltransferase</fullName>
        <ecNumber evidence="2">2.3.-.-</ecNumber>
    </submittedName>
</protein>
<keyword evidence="2" id="KW-0012">Acyltransferase</keyword>
<dbReference type="PROSITE" id="PS51186">
    <property type="entry name" value="GNAT"/>
    <property type="match status" value="1"/>
</dbReference>
<keyword evidence="3" id="KW-1185">Reference proteome</keyword>
<dbReference type="Proteomes" id="UP001597380">
    <property type="component" value="Unassembled WGS sequence"/>
</dbReference>
<name>A0ABW4XQU5_9GAMM</name>
<evidence type="ECO:0000259" key="1">
    <source>
        <dbReference type="PROSITE" id="PS51186"/>
    </source>
</evidence>
<dbReference type="EC" id="2.3.-.-" evidence="2"/>
<dbReference type="EMBL" id="JBHUHT010000030">
    <property type="protein sequence ID" value="MFD2097912.1"/>
    <property type="molecule type" value="Genomic_DNA"/>
</dbReference>
<keyword evidence="2" id="KW-0808">Transferase</keyword>
<evidence type="ECO:0000313" key="2">
    <source>
        <dbReference type="EMBL" id="MFD2097912.1"/>
    </source>
</evidence>
<dbReference type="GO" id="GO:0016746">
    <property type="term" value="F:acyltransferase activity"/>
    <property type="evidence" value="ECO:0007669"/>
    <property type="project" value="UniProtKB-KW"/>
</dbReference>
<sequence length="185" mass="20079">MIYRATASDTTTGSAIDKDAIAALFKAVFSASEGETEGALIGGLAKDMFDKTPPDKLFNFVAEHKRQIVGSIFFSQLDFGDDSLAYILSPVAIHTDFQGQGIGQALIRYGLDVLKENGTEWVLTYGDPNFYCKVGFEPVSDKKIVPPVPLSYPHGWLGQSLTETAITNVSGACRCVEALSDPIYW</sequence>